<protein>
    <submittedName>
        <fullName evidence="3">Protein ZGRF1-like</fullName>
    </submittedName>
</protein>
<proteinExistence type="predicted"/>
<dbReference type="GeneID" id="103581667"/>
<sequence length="902" mass="101319">MESQEFIVLYTHQKMKKSKVWQDGILKITHLGNKAILYDDKGTCLESLFLKCLEVKPGDDLESDRYLITVEEVKVSGSIAIKQDVIKEAPESNSRKYVSSGQSLGCQPAGLKRKFSGFQGPRQVPKKMVITENGESAASLEDKKPGPTVFSSFYCTSPLFSTTGKKDINNMPTDPENIVAYKNRERNGMLFPSVVSTPSSKINLDMLCEENYFTSPISSGSRHSDSLLTNEPIKRYSLASRYSGVSQNIRSKAQILALLKSKSTSTCKELNSEITEHFLQIQPQEILKIPAKPKCLIQQEESAEVKSTENLHYHHQSENTMRNKSRWSMYLFSQKSPIHSSATDGNDIERKPKAQEDDINLNLKDLLVQKKVQFFETCAEKGKKYNEDKPVDLNDQFCNQEVKLEMPSFCESNSLLITCSSAENDGLLSEFDIQENNKKPFNQNNKVCLKGSILIRENAEEVNRCETPEKEHKQLESSLPESEHLQIETSVTSNSRISDDISDMFSKHNTDAESLNSIHESQSKVTQPLLEVNFDLDNFETSDTEEESQESNKIYQDSESWVNEVLVNNSNACVQKRCENISCQVIGNEHLPLLTSIGGKPTETFPTQETLPPSQFCDETCVAFDMGPCEDGNTAKEIEEEYSNILSHFDTSLEWTSDVFVGNKEDANKSIQKVRINCDFASLPNKSKDINTNLCIPPFPNIATDQTPENNNLFLEDAQPQSCILGSDLDKKDEQVLPSTSSSDNSIQLLNTSQNHSECTALDKPNTQVSNSLFYSLGIKHPISKYIETDIPESEDLVKIRGSSQDHVEVETVRKSKQYWNSPRNSSELSGLINNISLLKSLSEHSTALDSLEVLKKENTAFKQQGTRQTYELDSSPEAKNPFTTVVSQAISKFHLNQDSQQ</sequence>
<reference evidence="3" key="1">
    <citation type="submission" date="2025-08" db="UniProtKB">
        <authorList>
            <consortium name="RefSeq"/>
        </authorList>
    </citation>
    <scope>IDENTIFICATION</scope>
</reference>
<evidence type="ECO:0000313" key="2">
    <source>
        <dbReference type="Proteomes" id="UP000694923"/>
    </source>
</evidence>
<keyword evidence="2" id="KW-1185">Reference proteome</keyword>
<feature type="domain" description="5'-3' DNA helicase ZGRF1-like N-terminal" evidence="1">
    <location>
        <begin position="4"/>
        <end position="74"/>
    </location>
</feature>
<evidence type="ECO:0000259" key="1">
    <source>
        <dbReference type="Pfam" id="PF10382"/>
    </source>
</evidence>
<accession>A0ABM0PZX4</accession>
<dbReference type="PANTHER" id="PTHR28535:SF1">
    <property type="entry name" value="PROTEIN ZGRF1"/>
    <property type="match status" value="1"/>
</dbReference>
<organism evidence="2 3">
    <name type="scientific">Galeopterus variegatus</name>
    <name type="common">Malayan flying lemur</name>
    <name type="synonym">Cynocephalus variegatus</name>
    <dbReference type="NCBI Taxonomy" id="482537"/>
    <lineage>
        <taxon>Eukaryota</taxon>
        <taxon>Metazoa</taxon>
        <taxon>Chordata</taxon>
        <taxon>Craniata</taxon>
        <taxon>Vertebrata</taxon>
        <taxon>Euteleostomi</taxon>
        <taxon>Mammalia</taxon>
        <taxon>Eutheria</taxon>
        <taxon>Euarchontoglires</taxon>
        <taxon>Dermoptera</taxon>
        <taxon>Cynocephalidae</taxon>
        <taxon>Galeopterus</taxon>
    </lineage>
</organism>
<gene>
    <name evidence="3" type="primary">LOC103581667</name>
</gene>
<dbReference type="Proteomes" id="UP000694923">
    <property type="component" value="Unplaced"/>
</dbReference>
<dbReference type="InterPro" id="IPR018838">
    <property type="entry name" value="ZGRF1-like_N"/>
</dbReference>
<evidence type="ECO:0000313" key="3">
    <source>
        <dbReference type="RefSeq" id="XP_008561665.1"/>
    </source>
</evidence>
<dbReference type="InterPro" id="IPR052800">
    <property type="entry name" value="DNA_Repair_Helicase_ZGRF1"/>
</dbReference>
<feature type="non-terminal residue" evidence="3">
    <location>
        <position position="902"/>
    </location>
</feature>
<dbReference type="RefSeq" id="XP_008561665.1">
    <property type="nucleotide sequence ID" value="XM_008563443.1"/>
</dbReference>
<dbReference type="Pfam" id="PF10382">
    <property type="entry name" value="ZGRF1-like_N"/>
    <property type="match status" value="1"/>
</dbReference>
<dbReference type="PANTHER" id="PTHR28535">
    <property type="entry name" value="ZINC FINGER GRF-TYPE CONTAINING 1"/>
    <property type="match status" value="1"/>
</dbReference>
<name>A0ABM0PZX4_GALVR</name>